<keyword evidence="5 9" id="KW-0378">Hydrolase</keyword>
<dbReference type="EMBL" id="CP000449">
    <property type="protein sequence ID" value="ABI65359.1"/>
    <property type="molecule type" value="Genomic_DNA"/>
</dbReference>
<dbReference type="CDD" id="cd24161">
    <property type="entry name" value="NUDIX_ADPRase_Ndx2"/>
    <property type="match status" value="1"/>
</dbReference>
<dbReference type="PANTHER" id="PTHR11839">
    <property type="entry name" value="UDP/ADP-SUGAR PYROPHOSPHATASE"/>
    <property type="match status" value="1"/>
</dbReference>
<dbReference type="InterPro" id="IPR000086">
    <property type="entry name" value="NUDIX_hydrolase_dom"/>
</dbReference>
<evidence type="ECO:0000313" key="9">
    <source>
        <dbReference type="EMBL" id="ABI65359.1"/>
    </source>
</evidence>
<dbReference type="PROSITE" id="PS51462">
    <property type="entry name" value="NUDIX"/>
    <property type="match status" value="1"/>
</dbReference>
<dbReference type="SUPFAM" id="SSF55811">
    <property type="entry name" value="Nudix"/>
    <property type="match status" value="1"/>
</dbReference>
<comment type="cofactor">
    <cofactor evidence="2">
        <name>Mg(2+)</name>
        <dbReference type="ChEBI" id="CHEBI:18420"/>
    </cofactor>
</comment>
<dbReference type="STRING" id="394221.Mmar10_1066"/>
<dbReference type="GO" id="GO:0005829">
    <property type="term" value="C:cytosol"/>
    <property type="evidence" value="ECO:0007669"/>
    <property type="project" value="TreeGrafter"/>
</dbReference>
<feature type="domain" description="Nudix hydrolase" evidence="8">
    <location>
        <begin position="44"/>
        <end position="172"/>
    </location>
</feature>
<dbReference type="HOGENOM" id="CLU_062658_5_2_5"/>
<dbReference type="GO" id="GO:0006753">
    <property type="term" value="P:nucleoside phosphate metabolic process"/>
    <property type="evidence" value="ECO:0007669"/>
    <property type="project" value="TreeGrafter"/>
</dbReference>
<dbReference type="PANTHER" id="PTHR11839:SF18">
    <property type="entry name" value="NUDIX HYDROLASE DOMAIN-CONTAINING PROTEIN"/>
    <property type="match status" value="1"/>
</dbReference>
<dbReference type="GO" id="GO:0019693">
    <property type="term" value="P:ribose phosphate metabolic process"/>
    <property type="evidence" value="ECO:0007669"/>
    <property type="project" value="TreeGrafter"/>
</dbReference>
<proteinExistence type="inferred from homology"/>
<name>Q0AQS8_MARMM</name>
<evidence type="ECO:0000256" key="5">
    <source>
        <dbReference type="ARBA" id="ARBA00022801"/>
    </source>
</evidence>
<gene>
    <name evidence="9" type="ordered locus">Mmar10_1066</name>
</gene>
<sequence length="201" mass="22267">MSRMRGPWTVHDDREVYRNDWVRVTEHSVTRPDGKAGIYGVVGFANRALAILPVLADGRIILVGQHRFPQDRYSWEIPEGGGALDADPLAEAARELREETGYTASHWREILHMDLSNSVTDEAAIGFLATGLVPGEADPEGTEDLRTRDIPFREALDEVQSGRITDALTVAMLFKAYYMAREGELDADLAAAMLDQGARRA</sequence>
<keyword evidence="10" id="KW-1185">Reference proteome</keyword>
<evidence type="ECO:0000256" key="4">
    <source>
        <dbReference type="ARBA" id="ARBA00016377"/>
    </source>
</evidence>
<evidence type="ECO:0000256" key="1">
    <source>
        <dbReference type="ARBA" id="ARBA00000847"/>
    </source>
</evidence>
<dbReference type="Gene3D" id="3.90.79.10">
    <property type="entry name" value="Nucleoside Triphosphate Pyrophosphohydrolase"/>
    <property type="match status" value="1"/>
</dbReference>
<dbReference type="eggNOG" id="COG0494">
    <property type="taxonomic scope" value="Bacteria"/>
</dbReference>
<evidence type="ECO:0000313" key="10">
    <source>
        <dbReference type="Proteomes" id="UP000001964"/>
    </source>
</evidence>
<evidence type="ECO:0000256" key="3">
    <source>
        <dbReference type="ARBA" id="ARBA00007275"/>
    </source>
</evidence>
<dbReference type="GO" id="GO:0016787">
    <property type="term" value="F:hydrolase activity"/>
    <property type="evidence" value="ECO:0007669"/>
    <property type="project" value="UniProtKB-KW"/>
</dbReference>
<comment type="catalytic activity">
    <reaction evidence="1">
        <text>GDP-alpha-D-mannose + H2O = alpha-D-mannose 1-phosphate + GMP + 2 H(+)</text>
        <dbReference type="Rhea" id="RHEA:27978"/>
        <dbReference type="ChEBI" id="CHEBI:15377"/>
        <dbReference type="ChEBI" id="CHEBI:15378"/>
        <dbReference type="ChEBI" id="CHEBI:57527"/>
        <dbReference type="ChEBI" id="CHEBI:58115"/>
        <dbReference type="ChEBI" id="CHEBI:58409"/>
    </reaction>
</comment>
<dbReference type="RefSeq" id="WP_011643006.1">
    <property type="nucleotide sequence ID" value="NC_008347.1"/>
</dbReference>
<evidence type="ECO:0000256" key="2">
    <source>
        <dbReference type="ARBA" id="ARBA00001946"/>
    </source>
</evidence>
<protein>
    <recommendedName>
        <fullName evidence="4">GDP-mannose pyrophosphatase</fullName>
    </recommendedName>
    <alternativeName>
        <fullName evidence="6">GDP-mannose hydrolase</fullName>
    </alternativeName>
    <alternativeName>
        <fullName evidence="7">GDPMK</fullName>
    </alternativeName>
</protein>
<evidence type="ECO:0000256" key="7">
    <source>
        <dbReference type="ARBA" id="ARBA00032272"/>
    </source>
</evidence>
<accession>Q0AQS8</accession>
<dbReference type="InterPro" id="IPR015797">
    <property type="entry name" value="NUDIX_hydrolase-like_dom_sf"/>
</dbReference>
<dbReference type="KEGG" id="mmr:Mmar10_1066"/>
<evidence type="ECO:0000259" key="8">
    <source>
        <dbReference type="PROSITE" id="PS51462"/>
    </source>
</evidence>
<reference evidence="9 10" key="1">
    <citation type="submission" date="2006-08" db="EMBL/GenBank/DDBJ databases">
        <title>Complete sequence of Maricaulis maris MCS10.</title>
        <authorList>
            <consortium name="US DOE Joint Genome Institute"/>
            <person name="Copeland A."/>
            <person name="Lucas S."/>
            <person name="Lapidus A."/>
            <person name="Barry K."/>
            <person name="Detter J.C."/>
            <person name="Glavina del Rio T."/>
            <person name="Hammon N."/>
            <person name="Israni S."/>
            <person name="Dalin E."/>
            <person name="Tice H."/>
            <person name="Pitluck S."/>
            <person name="Saunders E."/>
            <person name="Brettin T."/>
            <person name="Bruce D."/>
            <person name="Han C."/>
            <person name="Tapia R."/>
            <person name="Gilna P."/>
            <person name="Schmutz J."/>
            <person name="Larimer F."/>
            <person name="Land M."/>
            <person name="Hauser L."/>
            <person name="Kyrpides N."/>
            <person name="Mikhailova N."/>
            <person name="Viollier P."/>
            <person name="Stephens C."/>
            <person name="Richardson P."/>
        </authorList>
    </citation>
    <scope>NUCLEOTIDE SEQUENCE [LARGE SCALE GENOMIC DNA]</scope>
    <source>
        <strain evidence="9 10">MCS10</strain>
    </source>
</reference>
<dbReference type="OrthoDB" id="177518at2"/>
<dbReference type="Proteomes" id="UP000001964">
    <property type="component" value="Chromosome"/>
</dbReference>
<evidence type="ECO:0000256" key="6">
    <source>
        <dbReference type="ARBA" id="ARBA00032162"/>
    </source>
</evidence>
<comment type="similarity">
    <text evidence="3">Belongs to the Nudix hydrolase family. NudK subfamily.</text>
</comment>
<dbReference type="Pfam" id="PF00293">
    <property type="entry name" value="NUDIX"/>
    <property type="match status" value="1"/>
</dbReference>
<dbReference type="AlphaFoldDB" id="Q0AQS8"/>
<organism evidence="9 10">
    <name type="scientific">Maricaulis maris (strain MCS10)</name>
    <name type="common">Caulobacter maris</name>
    <dbReference type="NCBI Taxonomy" id="394221"/>
    <lineage>
        <taxon>Bacteria</taxon>
        <taxon>Pseudomonadati</taxon>
        <taxon>Pseudomonadota</taxon>
        <taxon>Alphaproteobacteria</taxon>
        <taxon>Maricaulales</taxon>
        <taxon>Maricaulaceae</taxon>
        <taxon>Maricaulis</taxon>
    </lineage>
</organism>